<feature type="signal peptide" evidence="1">
    <location>
        <begin position="1"/>
        <end position="27"/>
    </location>
</feature>
<evidence type="ECO:0000313" key="2">
    <source>
        <dbReference type="EMBL" id="KRL46072.1"/>
    </source>
</evidence>
<keyword evidence="3" id="KW-1185">Reference proteome</keyword>
<evidence type="ECO:0000313" key="3">
    <source>
        <dbReference type="Proteomes" id="UP000051790"/>
    </source>
</evidence>
<sequence length="148" mass="15758">MKKLYTIILTALAAALLATYGVITVKANTTATTDPTIQKVEQDAFYTNTANTASSKDTLNVLRFSGNQMVIADLFVGNGHADATLTTSYTVKGHTLIADSLPSGVSAYTVTIANHGRKVTVSETKNGITRTRVGYSNQAVQNQLTQND</sequence>
<name>A0A0R1QXY7_9LACO</name>
<dbReference type="AlphaFoldDB" id="A0A0R1QXY7"/>
<dbReference type="Proteomes" id="UP000051790">
    <property type="component" value="Unassembled WGS sequence"/>
</dbReference>
<dbReference type="OrthoDB" id="9999153at2"/>
<accession>A0A0R1QXY7</accession>
<organism evidence="2 3">
    <name type="scientific">Lacticaseibacillus manihotivorans DSM 13343 = JCM 12514</name>
    <dbReference type="NCBI Taxonomy" id="1423769"/>
    <lineage>
        <taxon>Bacteria</taxon>
        <taxon>Bacillati</taxon>
        <taxon>Bacillota</taxon>
        <taxon>Bacilli</taxon>
        <taxon>Lactobacillales</taxon>
        <taxon>Lactobacillaceae</taxon>
        <taxon>Lacticaseibacillus</taxon>
    </lineage>
</organism>
<comment type="caution">
    <text evidence="2">The sequence shown here is derived from an EMBL/GenBank/DDBJ whole genome shotgun (WGS) entry which is preliminary data.</text>
</comment>
<protein>
    <submittedName>
        <fullName evidence="2">Uncharacterized protein</fullName>
    </submittedName>
</protein>
<dbReference type="RefSeq" id="WP_054715775.1">
    <property type="nucleotide sequence ID" value="NZ_AZEU01000114.1"/>
</dbReference>
<proteinExistence type="predicted"/>
<keyword evidence="1" id="KW-0732">Signal</keyword>
<dbReference type="EMBL" id="AZEU01000114">
    <property type="protein sequence ID" value="KRL46072.1"/>
    <property type="molecule type" value="Genomic_DNA"/>
</dbReference>
<gene>
    <name evidence="2" type="ORF">FD01_GL000525</name>
</gene>
<dbReference type="PATRIC" id="fig|1423769.4.peg.558"/>
<evidence type="ECO:0000256" key="1">
    <source>
        <dbReference type="SAM" id="SignalP"/>
    </source>
</evidence>
<feature type="chain" id="PRO_5006409687" evidence="1">
    <location>
        <begin position="28"/>
        <end position="148"/>
    </location>
</feature>
<reference evidence="2 3" key="1">
    <citation type="journal article" date="2015" name="Genome Announc.">
        <title>Expanding the biotechnology potential of lactobacilli through comparative genomics of 213 strains and associated genera.</title>
        <authorList>
            <person name="Sun Z."/>
            <person name="Harris H.M."/>
            <person name="McCann A."/>
            <person name="Guo C."/>
            <person name="Argimon S."/>
            <person name="Zhang W."/>
            <person name="Yang X."/>
            <person name="Jeffery I.B."/>
            <person name="Cooney J.C."/>
            <person name="Kagawa T.F."/>
            <person name="Liu W."/>
            <person name="Song Y."/>
            <person name="Salvetti E."/>
            <person name="Wrobel A."/>
            <person name="Rasinkangas P."/>
            <person name="Parkhill J."/>
            <person name="Rea M.C."/>
            <person name="O'Sullivan O."/>
            <person name="Ritari J."/>
            <person name="Douillard F.P."/>
            <person name="Paul Ross R."/>
            <person name="Yang R."/>
            <person name="Briner A.E."/>
            <person name="Felis G.E."/>
            <person name="de Vos W.M."/>
            <person name="Barrangou R."/>
            <person name="Klaenhammer T.R."/>
            <person name="Caufield P.W."/>
            <person name="Cui Y."/>
            <person name="Zhang H."/>
            <person name="O'Toole P.W."/>
        </authorList>
    </citation>
    <scope>NUCLEOTIDE SEQUENCE [LARGE SCALE GENOMIC DNA]</scope>
    <source>
        <strain evidence="2 3">DSM 13343</strain>
    </source>
</reference>